<proteinExistence type="inferred from homology"/>
<dbReference type="AlphaFoldDB" id="A0AAD3CP37"/>
<feature type="coiled-coil region" evidence="8">
    <location>
        <begin position="698"/>
        <end position="806"/>
    </location>
</feature>
<feature type="binding site" evidence="6">
    <location>
        <begin position="96"/>
        <end position="103"/>
    </location>
    <ligand>
        <name>ATP</name>
        <dbReference type="ChEBI" id="CHEBI:30616"/>
    </ligand>
</feature>
<comment type="subcellular location">
    <subcellularLocation>
        <location evidence="1">Cytoplasm</location>
    </subcellularLocation>
</comment>
<evidence type="ECO:0000256" key="4">
    <source>
        <dbReference type="ARBA" id="ARBA00022840"/>
    </source>
</evidence>
<organism evidence="11 12">
    <name type="scientific">Chaetoceros tenuissimus</name>
    <dbReference type="NCBI Taxonomy" id="426638"/>
    <lineage>
        <taxon>Eukaryota</taxon>
        <taxon>Sar</taxon>
        <taxon>Stramenopiles</taxon>
        <taxon>Ochrophyta</taxon>
        <taxon>Bacillariophyta</taxon>
        <taxon>Coscinodiscophyceae</taxon>
        <taxon>Chaetocerotophycidae</taxon>
        <taxon>Chaetocerotales</taxon>
        <taxon>Chaetocerotaceae</taxon>
        <taxon>Chaetoceros</taxon>
    </lineage>
</organism>
<evidence type="ECO:0000256" key="6">
    <source>
        <dbReference type="PROSITE-ProRule" id="PRU00283"/>
    </source>
</evidence>
<evidence type="ECO:0000256" key="8">
    <source>
        <dbReference type="SAM" id="Coils"/>
    </source>
</evidence>
<dbReference type="InterPro" id="IPR027640">
    <property type="entry name" value="Kinesin-like_fam"/>
</dbReference>
<keyword evidence="7" id="KW-0493">Microtubule</keyword>
<dbReference type="PROSITE" id="PS50067">
    <property type="entry name" value="KINESIN_MOTOR_2"/>
    <property type="match status" value="1"/>
</dbReference>
<keyword evidence="12" id="KW-1185">Reference proteome</keyword>
<dbReference type="Pfam" id="PF00225">
    <property type="entry name" value="Kinesin"/>
    <property type="match status" value="1"/>
</dbReference>
<keyword evidence="5 8" id="KW-0175">Coiled coil</keyword>
<dbReference type="InterPro" id="IPR001752">
    <property type="entry name" value="Kinesin_motor_dom"/>
</dbReference>
<evidence type="ECO:0000256" key="9">
    <source>
        <dbReference type="SAM" id="MobiDB-lite"/>
    </source>
</evidence>
<dbReference type="PRINTS" id="PR00380">
    <property type="entry name" value="KINESINHEAVY"/>
</dbReference>
<feature type="coiled-coil region" evidence="8">
    <location>
        <begin position="623"/>
        <end position="650"/>
    </location>
</feature>
<evidence type="ECO:0000259" key="10">
    <source>
        <dbReference type="PROSITE" id="PS50067"/>
    </source>
</evidence>
<dbReference type="GO" id="GO:0005524">
    <property type="term" value="F:ATP binding"/>
    <property type="evidence" value="ECO:0007669"/>
    <property type="project" value="UniProtKB-UniRule"/>
</dbReference>
<dbReference type="Proteomes" id="UP001054902">
    <property type="component" value="Unassembled WGS sequence"/>
</dbReference>
<keyword evidence="3 6" id="KW-0547">Nucleotide-binding</keyword>
<dbReference type="Gene3D" id="3.40.850.10">
    <property type="entry name" value="Kinesin motor domain"/>
    <property type="match status" value="1"/>
</dbReference>
<evidence type="ECO:0000256" key="1">
    <source>
        <dbReference type="ARBA" id="ARBA00004496"/>
    </source>
</evidence>
<dbReference type="GO" id="GO:0003777">
    <property type="term" value="F:microtubule motor activity"/>
    <property type="evidence" value="ECO:0007669"/>
    <property type="project" value="InterPro"/>
</dbReference>
<dbReference type="EMBL" id="BLLK01000038">
    <property type="protein sequence ID" value="GFH49557.1"/>
    <property type="molecule type" value="Genomic_DNA"/>
</dbReference>
<reference evidence="11 12" key="1">
    <citation type="journal article" date="2021" name="Sci. Rep.">
        <title>The genome of the diatom Chaetoceros tenuissimus carries an ancient integrated fragment of an extant virus.</title>
        <authorList>
            <person name="Hongo Y."/>
            <person name="Kimura K."/>
            <person name="Takaki Y."/>
            <person name="Yoshida Y."/>
            <person name="Baba S."/>
            <person name="Kobayashi G."/>
            <person name="Nagasaki K."/>
            <person name="Hano T."/>
            <person name="Tomaru Y."/>
        </authorList>
    </citation>
    <scope>NUCLEOTIDE SEQUENCE [LARGE SCALE GENOMIC DNA]</scope>
    <source>
        <strain evidence="11 12">NIES-3715</strain>
    </source>
</reference>
<comment type="similarity">
    <text evidence="6 7">Belongs to the TRAFAC class myosin-kinesin ATPase superfamily. Kinesin family.</text>
</comment>
<evidence type="ECO:0000256" key="3">
    <source>
        <dbReference type="ARBA" id="ARBA00022741"/>
    </source>
</evidence>
<keyword evidence="2" id="KW-0963">Cytoplasm</keyword>
<evidence type="ECO:0000256" key="5">
    <source>
        <dbReference type="ARBA" id="ARBA00023054"/>
    </source>
</evidence>
<evidence type="ECO:0000256" key="2">
    <source>
        <dbReference type="ARBA" id="ARBA00022490"/>
    </source>
</evidence>
<keyword evidence="4 6" id="KW-0067">ATP-binding</keyword>
<name>A0AAD3CP37_9STRA</name>
<evidence type="ECO:0000313" key="11">
    <source>
        <dbReference type="EMBL" id="GFH49557.1"/>
    </source>
</evidence>
<dbReference type="PANTHER" id="PTHR47969">
    <property type="entry name" value="CHROMOSOME-ASSOCIATED KINESIN KIF4A-RELATED"/>
    <property type="match status" value="1"/>
</dbReference>
<dbReference type="GO" id="GO:0005874">
    <property type="term" value="C:microtubule"/>
    <property type="evidence" value="ECO:0007669"/>
    <property type="project" value="UniProtKB-KW"/>
</dbReference>
<dbReference type="GO" id="GO:0005737">
    <property type="term" value="C:cytoplasm"/>
    <property type="evidence" value="ECO:0007669"/>
    <property type="project" value="UniProtKB-SubCell"/>
</dbReference>
<dbReference type="GO" id="GO:0005875">
    <property type="term" value="C:microtubule associated complex"/>
    <property type="evidence" value="ECO:0007669"/>
    <property type="project" value="TreeGrafter"/>
</dbReference>
<dbReference type="SMART" id="SM00129">
    <property type="entry name" value="KISc"/>
    <property type="match status" value="1"/>
</dbReference>
<comment type="caution">
    <text evidence="11">The sequence shown here is derived from an EMBL/GenBank/DDBJ whole genome shotgun (WGS) entry which is preliminary data.</text>
</comment>
<evidence type="ECO:0000256" key="7">
    <source>
        <dbReference type="RuleBase" id="RU000394"/>
    </source>
</evidence>
<dbReference type="GO" id="GO:0008017">
    <property type="term" value="F:microtubule binding"/>
    <property type="evidence" value="ECO:0007669"/>
    <property type="project" value="InterPro"/>
</dbReference>
<dbReference type="InterPro" id="IPR019821">
    <property type="entry name" value="Kinesin_motor_CS"/>
</dbReference>
<dbReference type="GO" id="GO:0007052">
    <property type="term" value="P:mitotic spindle organization"/>
    <property type="evidence" value="ECO:0007669"/>
    <property type="project" value="TreeGrafter"/>
</dbReference>
<sequence>MGADRDAAIKVAVRCRIFLPFEIKQGNTVSVVDVLPGEQIKIKPPQITSLDESRYQFTFDATYGDHSTQADVFKKSIKPLVNACMEGYNSTVIAYGQTGSGKTHTILGQTDQSDVTVAPEDDTSEAGVIPRALRDLFQQLSAKQAASTDTEKFEYEVNVQFLELYGEDVRDLLQADPSNAPKLRIQDGTATKEPEVIGIKTQGVDSAEDALLCLTRGTLRRVTRATAMNAESSRSHAMMTVLVSQKTTRKVQGEDGKMIKEKSERNSKFNFVDLAGSERIKRTHATGQGIKEGININKGLLILGNVISALALQSKKKDNFVPYRDSKLTRLLRGSLGGNHKTLMVACVSPSGSNTEESLNTLRYANRAKNIQNKAVINMDAGSKMIADLRANLKAMATELLRVRSMVADGVELDGPDQVFTEPVLKALAGGGEVDLKLDDPGSKPSIKKAKSSVGGDESAVSEDTGTTEPSTVAGTSAAKSSSKRIAVGDGKADSEELKRARDEIKKLRRALEKSDDRVLESERELEWMKEELKISKEEVMALAAVDKSSDGDSDASNVSALTEDFENMPRLSKETYETVRNIYEEKLVQMTFELKEREDERDNIAMTLYRHESDSQRLFYVKNTLTEDLQRKEEQITALKQELRDLENVTVVSNGSPQVERQFRKLRGRLPKRPPKNQSSQMSSYYTEKLNKIDRHIKLREEECSNLGKELEKLEADSQIFTDLAKDLSERLHTKNTEISQMKKKTKDQLKKMGVIIERDEEERDQLQAELERLKGDSETFSALVKALTEERKTKLEHVEKYKKRHREMATSIGITSPYKASAFDAGSGDDFDDDASVSSTWSLMSIDTVATSQSGFSSNAGLTMTKIDYDQKVSQIEANISRFEEDRVFILNDLEKLQGDTTAFTELSSALKEKLRAKEDQIADLKRELDEFSKKLDDQANELAKLSG</sequence>
<gene>
    <name evidence="11" type="ORF">CTEN210_06033</name>
</gene>
<evidence type="ECO:0000313" key="12">
    <source>
        <dbReference type="Proteomes" id="UP001054902"/>
    </source>
</evidence>
<dbReference type="SUPFAM" id="SSF52540">
    <property type="entry name" value="P-loop containing nucleoside triphosphate hydrolases"/>
    <property type="match status" value="1"/>
</dbReference>
<accession>A0AAD3CP37</accession>
<dbReference type="GO" id="GO:0051231">
    <property type="term" value="P:spindle elongation"/>
    <property type="evidence" value="ECO:0007669"/>
    <property type="project" value="TreeGrafter"/>
</dbReference>
<dbReference type="InterPro" id="IPR036961">
    <property type="entry name" value="Kinesin_motor_dom_sf"/>
</dbReference>
<dbReference type="GO" id="GO:0007018">
    <property type="term" value="P:microtubule-based movement"/>
    <property type="evidence" value="ECO:0007669"/>
    <property type="project" value="InterPro"/>
</dbReference>
<dbReference type="PROSITE" id="PS00411">
    <property type="entry name" value="KINESIN_MOTOR_1"/>
    <property type="match status" value="1"/>
</dbReference>
<protein>
    <recommendedName>
        <fullName evidence="7">Kinesin-like protein</fullName>
    </recommendedName>
</protein>
<feature type="region of interest" description="Disordered" evidence="9">
    <location>
        <begin position="436"/>
        <end position="497"/>
    </location>
</feature>
<feature type="coiled-coil region" evidence="8">
    <location>
        <begin position="868"/>
        <end position="944"/>
    </location>
</feature>
<feature type="domain" description="Kinesin motor" evidence="10">
    <location>
        <begin position="8"/>
        <end position="371"/>
    </location>
</feature>
<keyword evidence="6 7" id="KW-0505">Motor protein</keyword>
<dbReference type="PANTHER" id="PTHR47969:SF15">
    <property type="entry name" value="CHROMOSOME-ASSOCIATED KINESIN KIF4A-RELATED"/>
    <property type="match status" value="1"/>
</dbReference>
<dbReference type="InterPro" id="IPR027417">
    <property type="entry name" value="P-loop_NTPase"/>
</dbReference>
<feature type="compositionally biased region" description="Polar residues" evidence="9">
    <location>
        <begin position="462"/>
        <end position="481"/>
    </location>
</feature>